<dbReference type="InterPro" id="IPR051496">
    <property type="entry name" value="H-rev107_PLA/AT"/>
</dbReference>
<dbReference type="AlphaFoldDB" id="A0A7T2YSS1"/>
<keyword evidence="6" id="KW-1185">Reference proteome</keyword>
<evidence type="ECO:0000259" key="4">
    <source>
        <dbReference type="PROSITE" id="PS51934"/>
    </source>
</evidence>
<dbReference type="KEGG" id="dla:I6G47_28765"/>
<dbReference type="PROSITE" id="PS51934">
    <property type="entry name" value="LRAT"/>
    <property type="match status" value="1"/>
</dbReference>
<keyword evidence="5" id="KW-0012">Acyltransferase</keyword>
<dbReference type="PANTHER" id="PTHR13943">
    <property type="entry name" value="HRAS-LIKE SUPPRESSOR - RELATED"/>
    <property type="match status" value="1"/>
</dbReference>
<protein>
    <submittedName>
        <fullName evidence="5">Lecithin retinol acyltransferase family protein</fullName>
    </submittedName>
</protein>
<evidence type="ECO:0000256" key="3">
    <source>
        <dbReference type="ARBA" id="ARBA00023098"/>
    </source>
</evidence>
<name>A0A7T2YSS1_9BURK</name>
<dbReference type="Pfam" id="PF04970">
    <property type="entry name" value="LRAT"/>
    <property type="match status" value="1"/>
</dbReference>
<reference evidence="5 6" key="1">
    <citation type="submission" date="2020-12" db="EMBL/GenBank/DDBJ databases">
        <title>FDA dAtabase for Regulatory Grade micrObial Sequences (FDA-ARGOS): Supporting development and validation of Infectious Disease Dx tests.</title>
        <authorList>
            <person name="Sproer C."/>
            <person name="Gronow S."/>
            <person name="Severitt S."/>
            <person name="Schroder I."/>
            <person name="Tallon L."/>
            <person name="Sadzewicz L."/>
            <person name="Zhao X."/>
            <person name="Boylan J."/>
            <person name="Ott S."/>
            <person name="Bowen H."/>
            <person name="Vavikolanu K."/>
            <person name="Mehta A."/>
            <person name="Aluvathingal J."/>
            <person name="Nadendla S."/>
            <person name="Lowell S."/>
            <person name="Myers T."/>
            <person name="Yan Y."/>
            <person name="Sichtig H."/>
        </authorList>
    </citation>
    <scope>NUCLEOTIDE SEQUENCE [LARGE SCALE GENOMIC DNA]</scope>
    <source>
        <strain evidence="5 6">FDAARGOS_890</strain>
    </source>
</reference>
<dbReference type="InterPro" id="IPR007053">
    <property type="entry name" value="LRAT_dom"/>
</dbReference>
<dbReference type="GO" id="GO:0004623">
    <property type="term" value="F:phospholipase A2 activity"/>
    <property type="evidence" value="ECO:0007669"/>
    <property type="project" value="TreeGrafter"/>
</dbReference>
<dbReference type="Proteomes" id="UP000595064">
    <property type="component" value="Chromosome"/>
</dbReference>
<proteinExistence type="predicted"/>
<gene>
    <name evidence="5" type="ORF">I6G47_28765</name>
</gene>
<evidence type="ECO:0000256" key="1">
    <source>
        <dbReference type="ARBA" id="ARBA00022679"/>
    </source>
</evidence>
<keyword evidence="3" id="KW-0443">Lipid metabolism</keyword>
<accession>A0A7T2YSS1</accession>
<evidence type="ECO:0000256" key="2">
    <source>
        <dbReference type="ARBA" id="ARBA00022801"/>
    </source>
</evidence>
<feature type="domain" description="LRAT" evidence="4">
    <location>
        <begin position="10"/>
        <end position="110"/>
    </location>
</feature>
<evidence type="ECO:0000313" key="6">
    <source>
        <dbReference type="Proteomes" id="UP000595064"/>
    </source>
</evidence>
<dbReference type="GO" id="GO:0070292">
    <property type="term" value="P:N-acylphosphatidylethanolamine metabolic process"/>
    <property type="evidence" value="ECO:0007669"/>
    <property type="project" value="TreeGrafter"/>
</dbReference>
<dbReference type="RefSeq" id="WP_016451072.1">
    <property type="nucleotide sequence ID" value="NZ_CP065748.1"/>
</dbReference>
<organism evidence="5 6">
    <name type="scientific">Delftia lacustris</name>
    <dbReference type="NCBI Taxonomy" id="558537"/>
    <lineage>
        <taxon>Bacteria</taxon>
        <taxon>Pseudomonadati</taxon>
        <taxon>Pseudomonadota</taxon>
        <taxon>Betaproteobacteria</taxon>
        <taxon>Burkholderiales</taxon>
        <taxon>Comamonadaceae</taxon>
        <taxon>Delftia</taxon>
    </lineage>
</organism>
<dbReference type="GO" id="GO:0016410">
    <property type="term" value="F:N-acyltransferase activity"/>
    <property type="evidence" value="ECO:0007669"/>
    <property type="project" value="TreeGrafter"/>
</dbReference>
<dbReference type="Gene3D" id="3.90.1720.10">
    <property type="entry name" value="endopeptidase domain like (from Nostoc punctiforme)"/>
    <property type="match status" value="1"/>
</dbReference>
<sequence>MTKQLKPGSHLVSSRDVYTHHGLFIGGNKVIHYSGLAEGLKKGCISVTTLKEFSAGKGHQVVEHLVRVYGPKERIRRAQSRIGEDEYSVIFNNCEHFVNWCFLGFGYSSQVNTVAGGLVCISQKIAPKIVVPPAQEILSLSGLNVSLQTGKAIQGAKLLAPVAANSMAPTAVKTLAPIAAHAMTASTAPVIASSTVAGLATSAGVAGLTASTVGTAAIAGVVGTTVATVAAPVAVAVVAGLGVKAVWDWLTD</sequence>
<dbReference type="PANTHER" id="PTHR13943:SF77">
    <property type="entry name" value="LRAT DOMAIN-CONTAINING PROTEIN"/>
    <property type="match status" value="1"/>
</dbReference>
<dbReference type="GO" id="GO:0005737">
    <property type="term" value="C:cytoplasm"/>
    <property type="evidence" value="ECO:0007669"/>
    <property type="project" value="TreeGrafter"/>
</dbReference>
<dbReference type="EMBL" id="CP065748">
    <property type="protein sequence ID" value="QPS80920.1"/>
    <property type="molecule type" value="Genomic_DNA"/>
</dbReference>
<keyword evidence="2" id="KW-0378">Hydrolase</keyword>
<evidence type="ECO:0000313" key="5">
    <source>
        <dbReference type="EMBL" id="QPS80920.1"/>
    </source>
</evidence>
<dbReference type="GO" id="GO:0008970">
    <property type="term" value="F:phospholipase A1 activity"/>
    <property type="evidence" value="ECO:0007669"/>
    <property type="project" value="TreeGrafter"/>
</dbReference>
<keyword evidence="1 5" id="KW-0808">Transferase</keyword>